<dbReference type="Gene3D" id="3.60.10.10">
    <property type="entry name" value="Endonuclease/exonuclease/phosphatase"/>
    <property type="match status" value="1"/>
</dbReference>
<organism evidence="2 3">
    <name type="scientific">Streptomyces qinzhouensis</name>
    <dbReference type="NCBI Taxonomy" id="2599401"/>
    <lineage>
        <taxon>Bacteria</taxon>
        <taxon>Bacillati</taxon>
        <taxon>Actinomycetota</taxon>
        <taxon>Actinomycetes</taxon>
        <taxon>Kitasatosporales</taxon>
        <taxon>Streptomycetaceae</taxon>
        <taxon>Streptomyces</taxon>
    </lineage>
</organism>
<dbReference type="InterPro" id="IPR036691">
    <property type="entry name" value="Endo/exonu/phosph_ase_sf"/>
</dbReference>
<reference evidence="2 3" key="1">
    <citation type="submission" date="2019-07" db="EMBL/GenBank/DDBJ databases">
        <authorList>
            <person name="Zhu P."/>
        </authorList>
    </citation>
    <scope>NUCLEOTIDE SEQUENCE [LARGE SCALE GENOMIC DNA]</scope>
    <source>
        <strain evidence="2 3">SSL-25</strain>
    </source>
</reference>
<evidence type="ECO:0000313" key="3">
    <source>
        <dbReference type="Proteomes" id="UP000320580"/>
    </source>
</evidence>
<sequence length="310" mass="33269">MGPGQWRRARVVAGLAALLALVSLYPDPVPNAGPRVGSLLETFQPWLPLAVLPLAVAALWRRSALALGACALPGAAWLIAHGGTLLVDENAPYDLTALQHNVSDVNPDPAGTARKLAEAKPDLIALEEVTPAALPAYREVLSPTHPHIAVEGTVSLWSRHPLTDIRPVDIRPKDVPRDWRRGLRATAHTPKGEIAVYVAHLPSVRMSPSSGFGTARRDESARYLGRAIEAEETDRVLLMGDLNSTVADRGLSPVTSQLHAPAGALAFSWPASLPLARIDQILARNAKIAHIRALDRTGSDHLPVLARVRF</sequence>
<dbReference type="Proteomes" id="UP000320580">
    <property type="component" value="Chromosome"/>
</dbReference>
<keyword evidence="2" id="KW-0255">Endonuclease</keyword>
<keyword evidence="2" id="KW-0540">Nuclease</keyword>
<evidence type="ECO:0000313" key="2">
    <source>
        <dbReference type="EMBL" id="QDY81368.1"/>
    </source>
</evidence>
<dbReference type="OrthoDB" id="4316587at2"/>
<dbReference type="SUPFAM" id="SSF56219">
    <property type="entry name" value="DNase I-like"/>
    <property type="match status" value="1"/>
</dbReference>
<proteinExistence type="predicted"/>
<accession>A0A5B8IRM4</accession>
<dbReference type="KEGG" id="sqz:FQU76_28935"/>
<protein>
    <submittedName>
        <fullName evidence="2">Endonuclease/exonuclease/phosphatase family protein</fullName>
    </submittedName>
</protein>
<dbReference type="GO" id="GO:0004527">
    <property type="term" value="F:exonuclease activity"/>
    <property type="evidence" value="ECO:0007669"/>
    <property type="project" value="UniProtKB-KW"/>
</dbReference>
<dbReference type="InterPro" id="IPR005135">
    <property type="entry name" value="Endo/exonuclease/phosphatase"/>
</dbReference>
<feature type="domain" description="Endonuclease/exonuclease/phosphatase" evidence="1">
    <location>
        <begin position="99"/>
        <end position="301"/>
    </location>
</feature>
<dbReference type="AlphaFoldDB" id="A0A5B8IRM4"/>
<name>A0A5B8IRM4_9ACTN</name>
<keyword evidence="3" id="KW-1185">Reference proteome</keyword>
<dbReference type="GO" id="GO:0004519">
    <property type="term" value="F:endonuclease activity"/>
    <property type="evidence" value="ECO:0007669"/>
    <property type="project" value="UniProtKB-KW"/>
</dbReference>
<dbReference type="EMBL" id="CP042266">
    <property type="protein sequence ID" value="QDY81368.1"/>
    <property type="molecule type" value="Genomic_DNA"/>
</dbReference>
<dbReference type="Pfam" id="PF03372">
    <property type="entry name" value="Exo_endo_phos"/>
    <property type="match status" value="1"/>
</dbReference>
<evidence type="ECO:0000259" key="1">
    <source>
        <dbReference type="Pfam" id="PF03372"/>
    </source>
</evidence>
<keyword evidence="2" id="KW-0378">Hydrolase</keyword>
<gene>
    <name evidence="2" type="ORF">FQU76_28935</name>
</gene>
<keyword evidence="2" id="KW-0269">Exonuclease</keyword>